<protein>
    <submittedName>
        <fullName evidence="1">Uncharacterized protein</fullName>
    </submittedName>
</protein>
<gene>
    <name evidence="1" type="ORF">VTL71DRAFT_15429</name>
</gene>
<name>A0ABR4CIM8_9HELO</name>
<reference evidence="1 2" key="1">
    <citation type="journal article" date="2024" name="Commun. Biol.">
        <title>Comparative genomic analysis of thermophilic fungi reveals convergent evolutionary adaptations and gene losses.</title>
        <authorList>
            <person name="Steindorff A.S."/>
            <person name="Aguilar-Pontes M.V."/>
            <person name="Robinson A.J."/>
            <person name="Andreopoulos B."/>
            <person name="LaButti K."/>
            <person name="Kuo A."/>
            <person name="Mondo S."/>
            <person name="Riley R."/>
            <person name="Otillar R."/>
            <person name="Haridas S."/>
            <person name="Lipzen A."/>
            <person name="Grimwood J."/>
            <person name="Schmutz J."/>
            <person name="Clum A."/>
            <person name="Reid I.D."/>
            <person name="Moisan M.C."/>
            <person name="Butler G."/>
            <person name="Nguyen T.T.M."/>
            <person name="Dewar K."/>
            <person name="Conant G."/>
            <person name="Drula E."/>
            <person name="Henrissat B."/>
            <person name="Hansel C."/>
            <person name="Singer S."/>
            <person name="Hutchinson M.I."/>
            <person name="de Vries R.P."/>
            <person name="Natvig D.O."/>
            <person name="Powell A.J."/>
            <person name="Tsang A."/>
            <person name="Grigoriev I.V."/>
        </authorList>
    </citation>
    <scope>NUCLEOTIDE SEQUENCE [LARGE SCALE GENOMIC DNA]</scope>
    <source>
        <strain evidence="1 2">CBS 494.80</strain>
    </source>
</reference>
<keyword evidence="2" id="KW-1185">Reference proteome</keyword>
<accession>A0ABR4CIM8</accession>
<comment type="caution">
    <text evidence="1">The sequence shown here is derived from an EMBL/GenBank/DDBJ whole genome shotgun (WGS) entry which is preliminary data.</text>
</comment>
<dbReference type="EMBL" id="JAZHXI010000008">
    <property type="protein sequence ID" value="KAL2069091.1"/>
    <property type="molecule type" value="Genomic_DNA"/>
</dbReference>
<proteinExistence type="predicted"/>
<sequence length="451" mass="50317">MSTNPVPAVGPLAVALAVPTTLPTTNPLAGPIAPLGGITRPAHPIYPHLPPGYIPRARRSQRNINHVLKTVPVAPVPEPKKEIRVYTLEEFADRINVEAAIAEHFARSQKPVEARLASVADIVTKGVTYIGFQSTGSRVLPMWELVNYVLATKSVATQVFDALKIDPIPLIITINLTLNEPFLTDNELGAPSIAECEVSTKEEFKKIVPFHLKKLPAEVRKMIYGFSDILAVCHDNQLPAFVQAALCDKFLQEEVKEAYKKINYVVTHANETRFRQFKVQEIQSLNHLYLQWGHLGVEEYRSHYLSLRAARCQIMNKLRTLTDDYTTSIHEPASFSLIQSLSRASNGVTRISARLHSIAYLESTSRRGLKCVEDILIARCRLIEHSNLWIRAPGRLVTVAPADVDEEWFWERETGGFLEVGPEGMASRKEGPAKGNRTLEDTIAGRSILVR</sequence>
<evidence type="ECO:0000313" key="2">
    <source>
        <dbReference type="Proteomes" id="UP001595075"/>
    </source>
</evidence>
<dbReference type="Proteomes" id="UP001595075">
    <property type="component" value="Unassembled WGS sequence"/>
</dbReference>
<evidence type="ECO:0000313" key="1">
    <source>
        <dbReference type="EMBL" id="KAL2069091.1"/>
    </source>
</evidence>
<organism evidence="1 2">
    <name type="scientific">Oculimacula yallundae</name>
    <dbReference type="NCBI Taxonomy" id="86028"/>
    <lineage>
        <taxon>Eukaryota</taxon>
        <taxon>Fungi</taxon>
        <taxon>Dikarya</taxon>
        <taxon>Ascomycota</taxon>
        <taxon>Pezizomycotina</taxon>
        <taxon>Leotiomycetes</taxon>
        <taxon>Helotiales</taxon>
        <taxon>Ploettnerulaceae</taxon>
        <taxon>Oculimacula</taxon>
    </lineage>
</organism>